<dbReference type="Gene3D" id="3.40.605.10">
    <property type="entry name" value="Aldehyde Dehydrogenase, Chain A, domain 1"/>
    <property type="match status" value="1"/>
</dbReference>
<evidence type="ECO:0000256" key="2">
    <source>
        <dbReference type="ARBA" id="ARBA00023002"/>
    </source>
</evidence>
<feature type="domain" description="Aldehyde dehydrogenase" evidence="3">
    <location>
        <begin position="3"/>
        <end position="448"/>
    </location>
</feature>
<evidence type="ECO:0000259" key="3">
    <source>
        <dbReference type="Pfam" id="PF00171"/>
    </source>
</evidence>
<evidence type="ECO:0000313" key="5">
    <source>
        <dbReference type="Proteomes" id="UP000245535"/>
    </source>
</evidence>
<dbReference type="Proteomes" id="UP000245535">
    <property type="component" value="Unassembled WGS sequence"/>
</dbReference>
<accession>A0A315YXB5</accession>
<dbReference type="InterPro" id="IPR016161">
    <property type="entry name" value="Ald_DH/histidinol_DH"/>
</dbReference>
<dbReference type="InterPro" id="IPR015590">
    <property type="entry name" value="Aldehyde_DH_dom"/>
</dbReference>
<evidence type="ECO:0000256" key="1">
    <source>
        <dbReference type="ARBA" id="ARBA00009986"/>
    </source>
</evidence>
<keyword evidence="5" id="KW-1185">Reference proteome</keyword>
<organism evidence="4 5">
    <name type="scientific">Sediminitomix flava</name>
    <dbReference type="NCBI Taxonomy" id="379075"/>
    <lineage>
        <taxon>Bacteria</taxon>
        <taxon>Pseudomonadati</taxon>
        <taxon>Bacteroidota</taxon>
        <taxon>Cytophagia</taxon>
        <taxon>Cytophagales</taxon>
        <taxon>Flammeovirgaceae</taxon>
        <taxon>Sediminitomix</taxon>
    </lineage>
</organism>
<proteinExistence type="inferred from homology"/>
<dbReference type="OrthoDB" id="973869at2"/>
<dbReference type="Gene3D" id="3.40.309.10">
    <property type="entry name" value="Aldehyde Dehydrogenase, Chain A, domain 2"/>
    <property type="match status" value="1"/>
</dbReference>
<evidence type="ECO:0000313" key="4">
    <source>
        <dbReference type="EMBL" id="PWJ34117.1"/>
    </source>
</evidence>
<dbReference type="GO" id="GO:0016620">
    <property type="term" value="F:oxidoreductase activity, acting on the aldehyde or oxo group of donors, NAD or NADP as acceptor"/>
    <property type="evidence" value="ECO:0007669"/>
    <property type="project" value="InterPro"/>
</dbReference>
<comment type="similarity">
    <text evidence="1">Belongs to the aldehyde dehydrogenase family.</text>
</comment>
<dbReference type="InterPro" id="IPR016163">
    <property type="entry name" value="Ald_DH_C"/>
</dbReference>
<dbReference type="EMBL" id="QGDO01000011">
    <property type="protein sequence ID" value="PWJ34117.1"/>
    <property type="molecule type" value="Genomic_DNA"/>
</dbReference>
<dbReference type="PANTHER" id="PTHR11699">
    <property type="entry name" value="ALDEHYDE DEHYDROGENASE-RELATED"/>
    <property type="match status" value="1"/>
</dbReference>
<comment type="caution">
    <text evidence="4">The sequence shown here is derived from an EMBL/GenBank/DDBJ whole genome shotgun (WGS) entry which is preliminary data.</text>
</comment>
<protein>
    <submittedName>
        <fullName evidence="4">Acyl-CoA reductase-like NAD-dependent aldehyde dehydrogenase</fullName>
    </submittedName>
</protein>
<dbReference type="AlphaFoldDB" id="A0A315YXB5"/>
<name>A0A315YXB5_SEDFL</name>
<reference evidence="4 5" key="1">
    <citation type="submission" date="2018-03" db="EMBL/GenBank/DDBJ databases">
        <title>Genomic Encyclopedia of Archaeal and Bacterial Type Strains, Phase II (KMG-II): from individual species to whole genera.</title>
        <authorList>
            <person name="Goeker M."/>
        </authorList>
    </citation>
    <scope>NUCLEOTIDE SEQUENCE [LARGE SCALE GENOMIC DNA]</scope>
    <source>
        <strain evidence="4 5">DSM 28229</strain>
    </source>
</reference>
<dbReference type="FunFam" id="3.40.309.10:FF:000009">
    <property type="entry name" value="Aldehyde dehydrogenase A"/>
    <property type="match status" value="1"/>
</dbReference>
<sequence length="462" mass="52706">MVFETVNPSTQKVISTFEETRDLSAILKHLRDGQKEWQKTSIDRRLVCIEKLYLLLEQEKEKLAEIVTKETGKPILQAIEEINDAKDRIAYFLNNAIQHLQDEVLVEDDEFREKIIYEPKGVIGVIAAWSRPYLYAVNVIIPALLSGNAVMYKPSRFSFLSGLKLQELLYDTGIPENAFKTIIGNGDTAKQILDMPLDAYFVKASHRTGKKIQHKLAHRIVPCHMELSGKDAVFVSKHIENLLKAVKQIARAVFKNNGQSCNSVARIYVHHAIYDRFIEEFLAQIETYKVGDPQKKDTFLGPLIHERQIRLLEEHIEDALEKGAVCYTGGKRIDRDGFYFEPTVLGNANHDMFIMKDESLGPVIGIQKVASPHEAIHFMNDTNFGLASSVFSDIKEEADFVLEQINCGTVYWNCCDRKSPRLSWTGRKNSGTNMGMLHLGIRAFVNPKVYQFRRSEYIHQGE</sequence>
<dbReference type="RefSeq" id="WP_109622907.1">
    <property type="nucleotide sequence ID" value="NZ_QGDO01000011.1"/>
</dbReference>
<dbReference type="Pfam" id="PF00171">
    <property type="entry name" value="Aldedh"/>
    <property type="match status" value="1"/>
</dbReference>
<dbReference type="InterPro" id="IPR016162">
    <property type="entry name" value="Ald_DH_N"/>
</dbReference>
<dbReference type="SUPFAM" id="SSF53720">
    <property type="entry name" value="ALDH-like"/>
    <property type="match status" value="1"/>
</dbReference>
<gene>
    <name evidence="4" type="ORF">BC781_11127</name>
</gene>
<keyword evidence="2" id="KW-0560">Oxidoreductase</keyword>